<dbReference type="CDD" id="cd01544">
    <property type="entry name" value="PBP1_GalR"/>
    <property type="match status" value="1"/>
</dbReference>
<dbReference type="Pfam" id="PF13377">
    <property type="entry name" value="Peripla_BP_3"/>
    <property type="match status" value="1"/>
</dbReference>
<sequence length="334" mass="37902">MVTIKDIANSAGVSIATVSRVLNFDEKLNVTDITKQRIFQVAEELNYVKKNDKNIKKSTFKVAIANWYTEKEEVLDPYYLSIRLAVEKKCASENIEVVKLSPLFNIGLKEVDGIIAIGKFGIRELEKLKTVSENIVFVDSSPQSDVYDSVVCDLKYATINILNYLEKLGHKNIGFISGIEYINDGKDIFVDRRERTYKEEMRLRGIDYKTNLYIGKFTPQSGYELMKKALQDKNDITAYIVANDSMAIGAYRAISEASLRIPEDISVISYNDNITSQFIVPPLTTVKIYMEFMGETAVELIIEQLKEEREIPKKVVIPTKIIKRGSCSQVKTNS</sequence>
<keyword evidence="2" id="KW-0238">DNA-binding</keyword>
<dbReference type="STRING" id="1552.A7L45_16505"/>
<evidence type="ECO:0000256" key="1">
    <source>
        <dbReference type="ARBA" id="ARBA00023015"/>
    </source>
</evidence>
<dbReference type="Pfam" id="PF00356">
    <property type="entry name" value="LacI"/>
    <property type="match status" value="1"/>
</dbReference>
<dbReference type="PANTHER" id="PTHR30146:SF149">
    <property type="entry name" value="HTH-TYPE TRANSCRIPTIONAL REGULATOR EBGR"/>
    <property type="match status" value="1"/>
</dbReference>
<dbReference type="Gene3D" id="1.10.260.40">
    <property type="entry name" value="lambda repressor-like DNA-binding domains"/>
    <property type="match status" value="1"/>
</dbReference>
<dbReference type="GO" id="GO:0003700">
    <property type="term" value="F:DNA-binding transcription factor activity"/>
    <property type="evidence" value="ECO:0007669"/>
    <property type="project" value="TreeGrafter"/>
</dbReference>
<dbReference type="Proteomes" id="UP000182569">
    <property type="component" value="Chromosome"/>
</dbReference>
<evidence type="ECO:0000259" key="4">
    <source>
        <dbReference type="PROSITE" id="PS50932"/>
    </source>
</evidence>
<evidence type="ECO:0000313" key="6">
    <source>
        <dbReference type="Proteomes" id="UP000182569"/>
    </source>
</evidence>
<organism evidence="5 6">
    <name type="scientific">Clostridium estertheticum subsp. estertheticum</name>
    <dbReference type="NCBI Taxonomy" id="1552"/>
    <lineage>
        <taxon>Bacteria</taxon>
        <taxon>Bacillati</taxon>
        <taxon>Bacillota</taxon>
        <taxon>Clostridia</taxon>
        <taxon>Eubacteriales</taxon>
        <taxon>Clostridiaceae</taxon>
        <taxon>Clostridium</taxon>
    </lineage>
</organism>
<dbReference type="InterPro" id="IPR010982">
    <property type="entry name" value="Lambda_DNA-bd_dom_sf"/>
</dbReference>
<dbReference type="SUPFAM" id="SSF53822">
    <property type="entry name" value="Periplasmic binding protein-like I"/>
    <property type="match status" value="1"/>
</dbReference>
<dbReference type="PANTHER" id="PTHR30146">
    <property type="entry name" value="LACI-RELATED TRANSCRIPTIONAL REPRESSOR"/>
    <property type="match status" value="1"/>
</dbReference>
<keyword evidence="1" id="KW-0805">Transcription regulation</keyword>
<feature type="domain" description="HTH lacI-type" evidence="4">
    <location>
        <begin position="2"/>
        <end position="48"/>
    </location>
</feature>
<keyword evidence="3" id="KW-0804">Transcription</keyword>
<dbReference type="SUPFAM" id="SSF47413">
    <property type="entry name" value="lambda repressor-like DNA-binding domains"/>
    <property type="match status" value="1"/>
</dbReference>
<evidence type="ECO:0000313" key="5">
    <source>
        <dbReference type="EMBL" id="APC41565.1"/>
    </source>
</evidence>
<accession>A0A1J0GJN1</accession>
<dbReference type="AlphaFoldDB" id="A0A1J0GJN1"/>
<dbReference type="Gene3D" id="3.40.50.2300">
    <property type="match status" value="2"/>
</dbReference>
<evidence type="ECO:0000256" key="2">
    <source>
        <dbReference type="ARBA" id="ARBA00023125"/>
    </source>
</evidence>
<dbReference type="PRINTS" id="PR00036">
    <property type="entry name" value="HTHLACI"/>
</dbReference>
<dbReference type="InterPro" id="IPR046335">
    <property type="entry name" value="LacI/GalR-like_sensor"/>
</dbReference>
<dbReference type="PROSITE" id="PS00356">
    <property type="entry name" value="HTH_LACI_1"/>
    <property type="match status" value="1"/>
</dbReference>
<dbReference type="PROSITE" id="PS50932">
    <property type="entry name" value="HTH_LACI_2"/>
    <property type="match status" value="1"/>
</dbReference>
<dbReference type="OrthoDB" id="43195at2"/>
<dbReference type="RefSeq" id="WP_071613857.1">
    <property type="nucleotide sequence ID" value="NZ_CP015756.1"/>
</dbReference>
<dbReference type="InterPro" id="IPR028082">
    <property type="entry name" value="Peripla_BP_I"/>
</dbReference>
<dbReference type="CDD" id="cd01392">
    <property type="entry name" value="HTH_LacI"/>
    <property type="match status" value="1"/>
</dbReference>
<reference evidence="6" key="1">
    <citation type="journal article" date="2016" name="Front. Microbiol.">
        <title>Complete Genome Sequence of Clostridium estertheticum DSM 8809, a Microbe Identified in Spoiled Vacuum Packed Beef.</title>
        <authorList>
            <person name="Yu Z."/>
            <person name="Gunn L."/>
            <person name="Brennan E."/>
            <person name="Reid R."/>
            <person name="Wall P.G."/>
            <person name="Gaora O.P."/>
            <person name="Hurley D."/>
            <person name="Bolton D."/>
            <person name="Fanning S."/>
        </authorList>
    </citation>
    <scope>NUCLEOTIDE SEQUENCE [LARGE SCALE GENOMIC DNA]</scope>
    <source>
        <strain evidence="6">DSM 8809</strain>
    </source>
</reference>
<proteinExistence type="predicted"/>
<dbReference type="EMBL" id="CP015756">
    <property type="protein sequence ID" value="APC41565.1"/>
    <property type="molecule type" value="Genomic_DNA"/>
</dbReference>
<dbReference type="InterPro" id="IPR000843">
    <property type="entry name" value="HTH_LacI"/>
</dbReference>
<dbReference type="GO" id="GO:0000976">
    <property type="term" value="F:transcription cis-regulatory region binding"/>
    <property type="evidence" value="ECO:0007669"/>
    <property type="project" value="TreeGrafter"/>
</dbReference>
<evidence type="ECO:0000256" key="3">
    <source>
        <dbReference type="ARBA" id="ARBA00023163"/>
    </source>
</evidence>
<name>A0A1J0GJN1_9CLOT</name>
<dbReference type="KEGG" id="ceu:A7L45_16505"/>
<keyword evidence="6" id="KW-1185">Reference proteome</keyword>
<gene>
    <name evidence="5" type="ORF">A7L45_16505</name>
</gene>
<dbReference type="SMART" id="SM00354">
    <property type="entry name" value="HTH_LACI"/>
    <property type="match status" value="1"/>
</dbReference>
<protein>
    <submittedName>
        <fullName evidence="5">LacI family transcriptional regulator</fullName>
    </submittedName>
</protein>